<evidence type="ECO:0000313" key="2">
    <source>
        <dbReference type="EMBL" id="KDQ71542.1"/>
    </source>
</evidence>
<dbReference type="eggNOG" id="ENOG502S6T2">
    <property type="taxonomic scope" value="Eukaryota"/>
</dbReference>
<dbReference type="InterPro" id="IPR036047">
    <property type="entry name" value="F-box-like_dom_sf"/>
</dbReference>
<dbReference type="EMBL" id="KK871660">
    <property type="protein sequence ID" value="KDQ71542.1"/>
    <property type="molecule type" value="Genomic_DNA"/>
</dbReference>
<gene>
    <name evidence="2" type="ORF">L798_10112</name>
</gene>
<dbReference type="PROSITE" id="PS50181">
    <property type="entry name" value="FBOX"/>
    <property type="match status" value="1"/>
</dbReference>
<dbReference type="InterPro" id="IPR001810">
    <property type="entry name" value="F-box_dom"/>
</dbReference>
<sequence length="440" mass="50940">MTNFIRFNKSRVTSGFGGSDNVGASGQQEQETFGLHITDLPPEALALIFEQCSYDDLATRVRLVCKRFCDVATSVLNRGFSTLGPKIDRAMKDIEHRIEQVRTEEELIGMNRAFIALMFMKSQYSLLTAVTWRYVCNPYSGSGQLACFYAGTLLDEFLSFLRLAHDSPEDLEVNLRYVYKVNDVTKLMVPCRTFMNHFERITEKKLNNDYSISGAKFIDLFDCLLSDDDRTTPYEQAITVNGTECHIKAHYRMPNTWFCFQHSYDHQSKMWNDEQRRMYLCMRQLITKRDHLFLEKILCERKVLFRKRGSRFTSKCRVPSVYHQSVEYAGYLFYFETVDRSAHDFDFNGVKSLAGDTPKMDLNIDIELHSPLELAPINYLKRSEVQSLDFRCNHVGMPPDPLLVNHEPKFLLKMTINCPGSTTNDLPSTFYHIISSTKDD</sequence>
<dbReference type="InParanoid" id="A0A067QEC8"/>
<feature type="domain" description="F-box" evidence="1">
    <location>
        <begin position="34"/>
        <end position="83"/>
    </location>
</feature>
<dbReference type="Gene3D" id="1.20.1280.50">
    <property type="match status" value="1"/>
</dbReference>
<accession>A0A067QEC8</accession>
<protein>
    <recommendedName>
        <fullName evidence="1">F-box domain-containing protein</fullName>
    </recommendedName>
</protein>
<dbReference type="AlphaFoldDB" id="A0A067QEC8"/>
<proteinExistence type="predicted"/>
<name>A0A067QEC8_ZOONE</name>
<organism evidence="2 3">
    <name type="scientific">Zootermopsis nevadensis</name>
    <name type="common">Dampwood termite</name>
    <dbReference type="NCBI Taxonomy" id="136037"/>
    <lineage>
        <taxon>Eukaryota</taxon>
        <taxon>Metazoa</taxon>
        <taxon>Ecdysozoa</taxon>
        <taxon>Arthropoda</taxon>
        <taxon>Hexapoda</taxon>
        <taxon>Insecta</taxon>
        <taxon>Pterygota</taxon>
        <taxon>Neoptera</taxon>
        <taxon>Polyneoptera</taxon>
        <taxon>Dictyoptera</taxon>
        <taxon>Blattodea</taxon>
        <taxon>Blattoidea</taxon>
        <taxon>Termitoidae</taxon>
        <taxon>Termopsidae</taxon>
        <taxon>Zootermopsis</taxon>
    </lineage>
</organism>
<evidence type="ECO:0000313" key="3">
    <source>
        <dbReference type="Proteomes" id="UP000027135"/>
    </source>
</evidence>
<dbReference type="SUPFAM" id="SSF81383">
    <property type="entry name" value="F-box domain"/>
    <property type="match status" value="1"/>
</dbReference>
<reference evidence="2 3" key="1">
    <citation type="journal article" date="2014" name="Nat. Commun.">
        <title>Molecular traces of alternative social organization in a termite genome.</title>
        <authorList>
            <person name="Terrapon N."/>
            <person name="Li C."/>
            <person name="Robertson H.M."/>
            <person name="Ji L."/>
            <person name="Meng X."/>
            <person name="Booth W."/>
            <person name="Chen Z."/>
            <person name="Childers C.P."/>
            <person name="Glastad K.M."/>
            <person name="Gokhale K."/>
            <person name="Gowin J."/>
            <person name="Gronenberg W."/>
            <person name="Hermansen R.A."/>
            <person name="Hu H."/>
            <person name="Hunt B.G."/>
            <person name="Huylmans A.K."/>
            <person name="Khalil S.M."/>
            <person name="Mitchell R.D."/>
            <person name="Munoz-Torres M.C."/>
            <person name="Mustard J.A."/>
            <person name="Pan H."/>
            <person name="Reese J.T."/>
            <person name="Scharf M.E."/>
            <person name="Sun F."/>
            <person name="Vogel H."/>
            <person name="Xiao J."/>
            <person name="Yang W."/>
            <person name="Yang Z."/>
            <person name="Yang Z."/>
            <person name="Zhou J."/>
            <person name="Zhu J."/>
            <person name="Brent C.S."/>
            <person name="Elsik C.G."/>
            <person name="Goodisman M.A."/>
            <person name="Liberles D.A."/>
            <person name="Roe R.M."/>
            <person name="Vargo E.L."/>
            <person name="Vilcinskas A."/>
            <person name="Wang J."/>
            <person name="Bornberg-Bauer E."/>
            <person name="Korb J."/>
            <person name="Zhang G."/>
            <person name="Liebig J."/>
        </authorList>
    </citation>
    <scope>NUCLEOTIDE SEQUENCE [LARGE SCALE GENOMIC DNA]</scope>
    <source>
        <tissue evidence="2">Whole organism</tissue>
    </source>
</reference>
<dbReference type="Pfam" id="PF12937">
    <property type="entry name" value="F-box-like"/>
    <property type="match status" value="1"/>
</dbReference>
<dbReference type="Proteomes" id="UP000027135">
    <property type="component" value="Unassembled WGS sequence"/>
</dbReference>
<evidence type="ECO:0000259" key="1">
    <source>
        <dbReference type="PROSITE" id="PS50181"/>
    </source>
</evidence>
<dbReference type="OrthoDB" id="6077919at2759"/>
<keyword evidence="3" id="KW-1185">Reference proteome</keyword>